<evidence type="ECO:0000259" key="2">
    <source>
        <dbReference type="Pfam" id="PF17408"/>
    </source>
</evidence>
<proteinExistence type="predicted"/>
<evidence type="ECO:0000313" key="3">
    <source>
        <dbReference type="EMBL" id="SIS93930.1"/>
    </source>
</evidence>
<organism evidence="3 4">
    <name type="scientific">Neptunomonas antarctica</name>
    <dbReference type="NCBI Taxonomy" id="619304"/>
    <lineage>
        <taxon>Bacteria</taxon>
        <taxon>Pseudomonadati</taxon>
        <taxon>Pseudomonadota</taxon>
        <taxon>Gammaproteobacteria</taxon>
        <taxon>Oceanospirillales</taxon>
        <taxon>Oceanospirillaceae</taxon>
        <taxon>Neptunomonas</taxon>
    </lineage>
</organism>
<feature type="domain" description="Malonyl-CoA decarboxylase N-terminal" evidence="2">
    <location>
        <begin position="76"/>
        <end position="159"/>
    </location>
</feature>
<dbReference type="InterPro" id="IPR007956">
    <property type="entry name" value="Malonyl_CoA_deC_C"/>
</dbReference>
<reference evidence="4" key="1">
    <citation type="submission" date="2017-01" db="EMBL/GenBank/DDBJ databases">
        <authorList>
            <person name="Varghese N."/>
            <person name="Submissions S."/>
        </authorList>
    </citation>
    <scope>NUCLEOTIDE SEQUENCE [LARGE SCALE GENOMIC DNA]</scope>
    <source>
        <strain evidence="4">DSM 22306</strain>
    </source>
</reference>
<feature type="domain" description="Malonyl-CoA decarboxylase C-terminal" evidence="1">
    <location>
        <begin position="162"/>
        <end position="407"/>
    </location>
</feature>
<dbReference type="Pfam" id="PF05292">
    <property type="entry name" value="MCD"/>
    <property type="match status" value="1"/>
</dbReference>
<dbReference type="Gene3D" id="3.40.630.150">
    <property type="entry name" value="Malonyl-CoA decarboxylase, catalytic domain"/>
    <property type="match status" value="1"/>
</dbReference>
<dbReference type="Gene3D" id="1.20.140.90">
    <property type="entry name" value="Malonyl-CoA decarboxylase, oligemerization domain"/>
    <property type="match status" value="1"/>
</dbReference>
<dbReference type="InterPro" id="IPR042303">
    <property type="entry name" value="Malonyl_CoA_deC_C_sf"/>
</dbReference>
<accession>A0A1N7N6G9</accession>
<dbReference type="GO" id="GO:0050080">
    <property type="term" value="F:malonyl-CoA decarboxylase activity"/>
    <property type="evidence" value="ECO:0007669"/>
    <property type="project" value="InterPro"/>
</dbReference>
<keyword evidence="4" id="KW-1185">Reference proteome</keyword>
<dbReference type="InterPro" id="IPR038351">
    <property type="entry name" value="MCD_N_sf"/>
</dbReference>
<dbReference type="PANTHER" id="PTHR28641">
    <property type="match status" value="1"/>
</dbReference>
<sequence length="437" mass="49765">MRLNELLNSVAEAGREILSKRDKSLPEKTLETHCANLLSNKGEALGSAFAMAVVIAYRKSNEEEKLKFFYHLLESYSPNPELVIQRANEYKASNDYKAYAALNDAVESPRQMLFRRINMAPNGTETLVELRCDLLRFIKNNPELKTIDYDLSHLLKSWFNRGFLTLEEIRWDSPAVILEKLIKYEAVHYMSGWEDLKKRLGKNRRCYAFFHPSLPGEPLIFVEVALVKGLADSIPPLIDPTLDASISENKTDTAIFYSISNCQAGLAGISFGNFLIKQVVMELKRELPHLTQFSTLSPIPGFLKWLSREQENGDSEFIKETDRDVLSLLGNEHWYQDQEISEAVKPVLMGLCKKYLFHAKRGKLPCDPVARFHLGNGARIERLNWMGDKSANGLDQSAGMLVNYFYEISEVEKNHEAFINDGVIATSKDFKRKLSSI</sequence>
<evidence type="ECO:0000259" key="1">
    <source>
        <dbReference type="Pfam" id="PF05292"/>
    </source>
</evidence>
<dbReference type="EMBL" id="FTOE01000008">
    <property type="protein sequence ID" value="SIS93930.1"/>
    <property type="molecule type" value="Genomic_DNA"/>
</dbReference>
<gene>
    <name evidence="3" type="ORF">SAMN05421760_10888</name>
</gene>
<dbReference type="PANTHER" id="PTHR28641:SF1">
    <property type="entry name" value="MALONYL-COA DECARBOXYLASE, MITOCHONDRIAL"/>
    <property type="match status" value="1"/>
</dbReference>
<evidence type="ECO:0000313" key="4">
    <source>
        <dbReference type="Proteomes" id="UP000185999"/>
    </source>
</evidence>
<dbReference type="Pfam" id="PF17408">
    <property type="entry name" value="MCD_N"/>
    <property type="match status" value="1"/>
</dbReference>
<name>A0A1N7N6G9_9GAMM</name>
<dbReference type="STRING" id="619304.SAMN05421760_10888"/>
<dbReference type="InterPro" id="IPR035372">
    <property type="entry name" value="MCD_N"/>
</dbReference>
<protein>
    <submittedName>
        <fullName evidence="3">Malonyl-CoA decarboxylase</fullName>
    </submittedName>
</protein>
<dbReference type="AlphaFoldDB" id="A0A1N7N6G9"/>
<dbReference type="Proteomes" id="UP000185999">
    <property type="component" value="Unassembled WGS sequence"/>
</dbReference>
<dbReference type="InterPro" id="IPR038917">
    <property type="entry name" value="Malonyl_CoA_deC"/>
</dbReference>
<dbReference type="GO" id="GO:0006633">
    <property type="term" value="P:fatty acid biosynthetic process"/>
    <property type="evidence" value="ECO:0007669"/>
    <property type="project" value="InterPro"/>
</dbReference>